<dbReference type="Pfam" id="PF00176">
    <property type="entry name" value="SNF2-rel_dom"/>
    <property type="match status" value="1"/>
</dbReference>
<dbReference type="GO" id="GO:0005634">
    <property type="term" value="C:nucleus"/>
    <property type="evidence" value="ECO:0007669"/>
    <property type="project" value="TreeGrafter"/>
</dbReference>
<sequence>MTTKVDATAPASAEKRHLSVDHDDNAAQHPKRARSSPLRRHDVAGVLSRLKGRLNTVSNPSGAGDATPSWEHHEPVPGISEGSPTMDFSYDLNEPKCPAAQLALRAPTVPDPSPAFATQSDLGEIERTKSAKYIQLNGLDYYDTCFGVEDTSPVPVRLRPSANFLKIYFEDTTKYAGIVTMPALSRLLTEFTTKLDAMLISTPRDPQTEVTREEGKYANECHSNSQASLRIVVYGTMEESSKVGRLLSDSDLYLQHPRASECHMDAEYFNPHFLLRPGFRMPRLEELDIPSNNADTTYSSTILDETNKNRLMRIFDSAHDDGITPTVAPSSRLRSFLKPYRHSITGRTDSYPPMARGGILADEMGLGKTLSLISLICWSIDVLGKDQATEDNEQSSATLIVTPKSSTLSVLLN</sequence>
<dbReference type="InterPro" id="IPR050628">
    <property type="entry name" value="SNF2_RAD54_helicase_TF"/>
</dbReference>
<evidence type="ECO:0000313" key="6">
    <source>
        <dbReference type="EMBL" id="KDN66250.1"/>
    </source>
</evidence>
<keyword evidence="7" id="KW-1185">Reference proteome</keyword>
<dbReference type="PANTHER" id="PTHR45626">
    <property type="entry name" value="TRANSCRIPTION TERMINATION FACTOR 2-RELATED"/>
    <property type="match status" value="1"/>
</dbReference>
<dbReference type="OrthoDB" id="448448at2759"/>
<evidence type="ECO:0000313" key="7">
    <source>
        <dbReference type="Proteomes" id="UP000027238"/>
    </source>
</evidence>
<feature type="domain" description="SNF2 N-terminal" evidence="5">
    <location>
        <begin position="354"/>
        <end position="405"/>
    </location>
</feature>
<protein>
    <recommendedName>
        <fullName evidence="5">SNF2 N-terminal domain-containing protein</fullName>
    </recommendedName>
</protein>
<dbReference type="InterPro" id="IPR027417">
    <property type="entry name" value="P-loop_NTPase"/>
</dbReference>
<dbReference type="AlphaFoldDB" id="A0A066XJS9"/>
<dbReference type="GO" id="GO:0005524">
    <property type="term" value="F:ATP binding"/>
    <property type="evidence" value="ECO:0007669"/>
    <property type="project" value="UniProtKB-KW"/>
</dbReference>
<evidence type="ECO:0000259" key="5">
    <source>
        <dbReference type="Pfam" id="PF00176"/>
    </source>
</evidence>
<proteinExistence type="predicted"/>
<evidence type="ECO:0000256" key="1">
    <source>
        <dbReference type="ARBA" id="ARBA00022741"/>
    </source>
</evidence>
<dbReference type="GO" id="GO:0006281">
    <property type="term" value="P:DNA repair"/>
    <property type="evidence" value="ECO:0007669"/>
    <property type="project" value="TreeGrafter"/>
</dbReference>
<evidence type="ECO:0000256" key="4">
    <source>
        <dbReference type="SAM" id="MobiDB-lite"/>
    </source>
</evidence>
<dbReference type="HOGENOM" id="CLU_665659_0_0_1"/>
<dbReference type="SUPFAM" id="SSF52540">
    <property type="entry name" value="P-loop containing nucleoside triphosphate hydrolases"/>
    <property type="match status" value="1"/>
</dbReference>
<feature type="compositionally biased region" description="Basic residues" evidence="4">
    <location>
        <begin position="29"/>
        <end position="38"/>
    </location>
</feature>
<comment type="caution">
    <text evidence="6">The sequence shown here is derived from an EMBL/GenBank/DDBJ whole genome shotgun (WGS) entry which is preliminary data.</text>
</comment>
<dbReference type="EMBL" id="JMSE01000950">
    <property type="protein sequence ID" value="KDN66250.1"/>
    <property type="molecule type" value="Genomic_DNA"/>
</dbReference>
<dbReference type="GO" id="GO:0008094">
    <property type="term" value="F:ATP-dependent activity, acting on DNA"/>
    <property type="evidence" value="ECO:0007669"/>
    <property type="project" value="TreeGrafter"/>
</dbReference>
<gene>
    <name evidence="6" type="ORF">CSUB01_06765</name>
</gene>
<dbReference type="STRING" id="1173701.A0A066XJS9"/>
<accession>A0A066XJS9</accession>
<evidence type="ECO:0000256" key="3">
    <source>
        <dbReference type="ARBA" id="ARBA00022840"/>
    </source>
</evidence>
<reference evidence="7" key="1">
    <citation type="journal article" date="2014" name="Genome Announc.">
        <title>Draft genome sequence of Colletotrichum sublineola, a destructive pathogen of cultivated sorghum.</title>
        <authorList>
            <person name="Baroncelli R."/>
            <person name="Sanz-Martin J.M."/>
            <person name="Rech G.E."/>
            <person name="Sukno S.A."/>
            <person name="Thon M.R."/>
        </authorList>
    </citation>
    <scope>NUCLEOTIDE SEQUENCE [LARGE SCALE GENOMIC DNA]</scope>
    <source>
        <strain evidence="7">TX430BB</strain>
    </source>
</reference>
<dbReference type="eggNOG" id="ENOG502T85G">
    <property type="taxonomic scope" value="Eukaryota"/>
</dbReference>
<dbReference type="Gene3D" id="3.40.50.10810">
    <property type="entry name" value="Tandem AAA-ATPase domain"/>
    <property type="match status" value="1"/>
</dbReference>
<dbReference type="Proteomes" id="UP000027238">
    <property type="component" value="Unassembled WGS sequence"/>
</dbReference>
<keyword evidence="3" id="KW-0067">ATP-binding</keyword>
<dbReference type="GO" id="GO:0016787">
    <property type="term" value="F:hydrolase activity"/>
    <property type="evidence" value="ECO:0007669"/>
    <property type="project" value="UniProtKB-KW"/>
</dbReference>
<feature type="compositionally biased region" description="Basic and acidic residues" evidence="4">
    <location>
        <begin position="13"/>
        <end position="26"/>
    </location>
</feature>
<feature type="region of interest" description="Disordered" evidence="4">
    <location>
        <begin position="1"/>
        <end position="74"/>
    </location>
</feature>
<organism evidence="6 7">
    <name type="scientific">Colletotrichum sublineola</name>
    <name type="common">Sorghum anthracnose fungus</name>
    <dbReference type="NCBI Taxonomy" id="1173701"/>
    <lineage>
        <taxon>Eukaryota</taxon>
        <taxon>Fungi</taxon>
        <taxon>Dikarya</taxon>
        <taxon>Ascomycota</taxon>
        <taxon>Pezizomycotina</taxon>
        <taxon>Sordariomycetes</taxon>
        <taxon>Hypocreomycetidae</taxon>
        <taxon>Glomerellales</taxon>
        <taxon>Glomerellaceae</taxon>
        <taxon>Colletotrichum</taxon>
        <taxon>Colletotrichum graminicola species complex</taxon>
    </lineage>
</organism>
<name>A0A066XJS9_COLSU</name>
<dbReference type="InterPro" id="IPR000330">
    <property type="entry name" value="SNF2_N"/>
</dbReference>
<dbReference type="InterPro" id="IPR038718">
    <property type="entry name" value="SNF2-like_sf"/>
</dbReference>
<keyword evidence="2" id="KW-0378">Hydrolase</keyword>
<keyword evidence="1" id="KW-0547">Nucleotide-binding</keyword>
<evidence type="ECO:0000256" key="2">
    <source>
        <dbReference type="ARBA" id="ARBA00022801"/>
    </source>
</evidence>